<evidence type="ECO:0008006" key="4">
    <source>
        <dbReference type="Google" id="ProtNLM"/>
    </source>
</evidence>
<keyword evidence="3" id="KW-1185">Reference proteome</keyword>
<evidence type="ECO:0000313" key="2">
    <source>
        <dbReference type="EMBL" id="PYE84760.1"/>
    </source>
</evidence>
<accession>A0A318SSF6</accession>
<dbReference type="OrthoDB" id="7691501at2"/>
<evidence type="ECO:0000256" key="1">
    <source>
        <dbReference type="SAM" id="SignalP"/>
    </source>
</evidence>
<proteinExistence type="predicted"/>
<feature type="signal peptide" evidence="1">
    <location>
        <begin position="1"/>
        <end position="21"/>
    </location>
</feature>
<dbReference type="AlphaFoldDB" id="A0A318SSF6"/>
<dbReference type="RefSeq" id="WP_110813817.1">
    <property type="nucleotide sequence ID" value="NZ_QJTE01000002.1"/>
</dbReference>
<organism evidence="2 3">
    <name type="scientific">Pseudoroseicyclus aestuarii</name>
    <dbReference type="NCBI Taxonomy" id="1795041"/>
    <lineage>
        <taxon>Bacteria</taxon>
        <taxon>Pseudomonadati</taxon>
        <taxon>Pseudomonadota</taxon>
        <taxon>Alphaproteobacteria</taxon>
        <taxon>Rhodobacterales</taxon>
        <taxon>Paracoccaceae</taxon>
        <taxon>Pseudoroseicyclus</taxon>
    </lineage>
</organism>
<keyword evidence="1" id="KW-0732">Signal</keyword>
<comment type="caution">
    <text evidence="2">The sequence shown here is derived from an EMBL/GenBank/DDBJ whole genome shotgun (WGS) entry which is preliminary data.</text>
</comment>
<feature type="chain" id="PRO_5016449990" description="Lipoprotein" evidence="1">
    <location>
        <begin position="22"/>
        <end position="98"/>
    </location>
</feature>
<protein>
    <recommendedName>
        <fullName evidence="4">Lipoprotein</fullName>
    </recommendedName>
</protein>
<sequence>MRGPAIGAVLAGCLLAGCARAPMDPISAADYCEQRARAAQAPTGSVAVGASSGGRVRSGVSIGVSADLLSGRDPTTVYNSCVFERTGRAPIRPPSLRP</sequence>
<dbReference type="EMBL" id="QJTE01000002">
    <property type="protein sequence ID" value="PYE84760.1"/>
    <property type="molecule type" value="Genomic_DNA"/>
</dbReference>
<gene>
    <name evidence="2" type="ORF">DFP88_102563</name>
</gene>
<name>A0A318SSF6_9RHOB</name>
<reference evidence="2 3" key="1">
    <citation type="submission" date="2018-06" db="EMBL/GenBank/DDBJ databases">
        <title>Genomic Encyclopedia of Type Strains, Phase III (KMG-III): the genomes of soil and plant-associated and newly described type strains.</title>
        <authorList>
            <person name="Whitman W."/>
        </authorList>
    </citation>
    <scope>NUCLEOTIDE SEQUENCE [LARGE SCALE GENOMIC DNA]</scope>
    <source>
        <strain evidence="2 3">CECT 9025</strain>
    </source>
</reference>
<dbReference type="Proteomes" id="UP000248311">
    <property type="component" value="Unassembled WGS sequence"/>
</dbReference>
<dbReference type="PROSITE" id="PS51257">
    <property type="entry name" value="PROKAR_LIPOPROTEIN"/>
    <property type="match status" value="1"/>
</dbReference>
<evidence type="ECO:0000313" key="3">
    <source>
        <dbReference type="Proteomes" id="UP000248311"/>
    </source>
</evidence>